<evidence type="ECO:0000259" key="4">
    <source>
        <dbReference type="PROSITE" id="PS50045"/>
    </source>
</evidence>
<reference evidence="6" key="2">
    <citation type="journal article" date="2021" name="PeerJ">
        <title>Extensive microbial diversity within the chicken gut microbiome revealed by metagenomics and culture.</title>
        <authorList>
            <person name="Gilroy R."/>
            <person name="Ravi A."/>
            <person name="Getino M."/>
            <person name="Pursley I."/>
            <person name="Horton D.L."/>
            <person name="Alikhan N.F."/>
            <person name="Baker D."/>
            <person name="Gharbi K."/>
            <person name="Hall N."/>
            <person name="Watson M."/>
            <person name="Adriaenssens E.M."/>
            <person name="Foster-Nyarko E."/>
            <person name="Jarju S."/>
            <person name="Secka A."/>
            <person name="Antonio M."/>
            <person name="Oren A."/>
            <person name="Chaudhuri R.R."/>
            <person name="La Ragione R."/>
            <person name="Hildebrand F."/>
            <person name="Pallen M.J."/>
        </authorList>
    </citation>
    <scope>NUCLEOTIDE SEQUENCE</scope>
    <source>
        <strain evidence="6">ChiSjej4B22-8349</strain>
    </source>
</reference>
<dbReference type="SUPFAM" id="SSF55785">
    <property type="entry name" value="PYP-like sensor domain (PAS domain)"/>
    <property type="match status" value="1"/>
</dbReference>
<keyword evidence="2" id="KW-0067">ATP-binding</keyword>
<evidence type="ECO:0000313" key="7">
    <source>
        <dbReference type="Proteomes" id="UP000824130"/>
    </source>
</evidence>
<gene>
    <name evidence="6" type="ORF">IAD25_00310</name>
</gene>
<evidence type="ECO:0000259" key="5">
    <source>
        <dbReference type="PROSITE" id="PS50112"/>
    </source>
</evidence>
<dbReference type="InterPro" id="IPR013767">
    <property type="entry name" value="PAS_fold"/>
</dbReference>
<dbReference type="InterPro" id="IPR025662">
    <property type="entry name" value="Sigma_54_int_dom_ATP-bd_1"/>
</dbReference>
<dbReference type="PROSITE" id="PS50045">
    <property type="entry name" value="SIGMA54_INTERACT_4"/>
    <property type="match status" value="1"/>
</dbReference>
<feature type="non-terminal residue" evidence="6">
    <location>
        <position position="212"/>
    </location>
</feature>
<protein>
    <submittedName>
        <fullName evidence="6">PAS domain S-box protein</fullName>
    </submittedName>
</protein>
<feature type="domain" description="Sigma-54 factor interaction" evidence="4">
    <location>
        <begin position="154"/>
        <end position="212"/>
    </location>
</feature>
<dbReference type="Pfam" id="PF00989">
    <property type="entry name" value="PAS"/>
    <property type="match status" value="1"/>
</dbReference>
<organism evidence="6 7">
    <name type="scientific">Candidatus Allocopromorpha excrementipullorum</name>
    <dbReference type="NCBI Taxonomy" id="2840743"/>
    <lineage>
        <taxon>Bacteria</taxon>
        <taxon>Bacillati</taxon>
        <taxon>Bacillota</taxon>
        <taxon>Clostridia</taxon>
        <taxon>Eubacteriales</taxon>
        <taxon>Eubacteriaceae</taxon>
        <taxon>Eubacteriaceae incertae sedis</taxon>
        <taxon>Candidatus Allocopromorpha</taxon>
    </lineage>
</organism>
<name>A0A9D1STF6_9FIRM</name>
<reference evidence="6" key="1">
    <citation type="submission" date="2020-10" db="EMBL/GenBank/DDBJ databases">
        <authorList>
            <person name="Gilroy R."/>
        </authorList>
    </citation>
    <scope>NUCLEOTIDE SEQUENCE</scope>
    <source>
        <strain evidence="6">ChiSjej4B22-8349</strain>
    </source>
</reference>
<evidence type="ECO:0000256" key="2">
    <source>
        <dbReference type="ARBA" id="ARBA00022840"/>
    </source>
</evidence>
<dbReference type="SUPFAM" id="SSF52540">
    <property type="entry name" value="P-loop containing nucleoside triphosphate hydrolases"/>
    <property type="match status" value="1"/>
</dbReference>
<accession>A0A9D1STF6</accession>
<feature type="domain" description="PAS" evidence="5">
    <location>
        <begin position="11"/>
        <end position="62"/>
    </location>
</feature>
<evidence type="ECO:0000313" key="6">
    <source>
        <dbReference type="EMBL" id="HIU95138.1"/>
    </source>
</evidence>
<dbReference type="Pfam" id="PF00158">
    <property type="entry name" value="Sigma54_activat"/>
    <property type="match status" value="1"/>
</dbReference>
<keyword evidence="1" id="KW-0547">Nucleotide-binding</keyword>
<dbReference type="PROSITE" id="PS50112">
    <property type="entry name" value="PAS"/>
    <property type="match status" value="1"/>
</dbReference>
<comment type="caution">
    <text evidence="6">The sequence shown here is derived from an EMBL/GenBank/DDBJ whole genome shotgun (WGS) entry which is preliminary data.</text>
</comment>
<dbReference type="PANTHER" id="PTHR32071:SF57">
    <property type="entry name" value="C4-DICARBOXYLATE TRANSPORT TRANSCRIPTIONAL REGULATORY PROTEIN DCTD"/>
    <property type="match status" value="1"/>
</dbReference>
<dbReference type="PANTHER" id="PTHR32071">
    <property type="entry name" value="TRANSCRIPTIONAL REGULATORY PROTEIN"/>
    <property type="match status" value="1"/>
</dbReference>
<dbReference type="Gene3D" id="3.30.450.20">
    <property type="entry name" value="PAS domain"/>
    <property type="match status" value="1"/>
</dbReference>
<dbReference type="AlphaFoldDB" id="A0A9D1STF6"/>
<evidence type="ECO:0000256" key="1">
    <source>
        <dbReference type="ARBA" id="ARBA00022741"/>
    </source>
</evidence>
<dbReference type="PROSITE" id="PS00675">
    <property type="entry name" value="SIGMA54_INTERACT_1"/>
    <property type="match status" value="1"/>
</dbReference>
<dbReference type="CDD" id="cd00130">
    <property type="entry name" value="PAS"/>
    <property type="match status" value="1"/>
</dbReference>
<dbReference type="GO" id="GO:0006355">
    <property type="term" value="P:regulation of DNA-templated transcription"/>
    <property type="evidence" value="ECO:0007669"/>
    <property type="project" value="InterPro"/>
</dbReference>
<feature type="coiled-coil region" evidence="3">
    <location>
        <begin position="120"/>
        <end position="147"/>
    </location>
</feature>
<dbReference type="Gene3D" id="3.40.50.300">
    <property type="entry name" value="P-loop containing nucleotide triphosphate hydrolases"/>
    <property type="match status" value="1"/>
</dbReference>
<dbReference type="GO" id="GO:0005524">
    <property type="term" value="F:ATP binding"/>
    <property type="evidence" value="ECO:0007669"/>
    <property type="project" value="UniProtKB-KW"/>
</dbReference>
<dbReference type="SMART" id="SM00091">
    <property type="entry name" value="PAS"/>
    <property type="match status" value="1"/>
</dbReference>
<dbReference type="NCBIfam" id="TIGR00229">
    <property type="entry name" value="sensory_box"/>
    <property type="match status" value="1"/>
</dbReference>
<proteinExistence type="predicted"/>
<dbReference type="InterPro" id="IPR027417">
    <property type="entry name" value="P-loop_NTPase"/>
</dbReference>
<dbReference type="InterPro" id="IPR002078">
    <property type="entry name" value="Sigma_54_int"/>
</dbReference>
<evidence type="ECO:0000256" key="3">
    <source>
        <dbReference type="SAM" id="Coils"/>
    </source>
</evidence>
<dbReference type="InterPro" id="IPR035965">
    <property type="entry name" value="PAS-like_dom_sf"/>
</dbReference>
<keyword evidence="3" id="KW-0175">Coiled coil</keyword>
<sequence>MNSSDRRTKLKTEDYKAVLDNIDDGIFVVDTKGIILEVNKAVEKNGGKKMDELIGRNIDDLVKEGYCSEFVSSRVLMSGREEVLVQKTGDNRELLVTGVPYYEDGRLKLVIACERDVTELAKTRERLMRVKKLNQKYEQELERLRQASGFSRKITAVSQNMKQSVEMAHKVARLNTTVLIQGESGTGKEVLADMIHRESSRADSPFIKVNCG</sequence>
<dbReference type="Proteomes" id="UP000824130">
    <property type="component" value="Unassembled WGS sequence"/>
</dbReference>
<dbReference type="EMBL" id="DVOB01000006">
    <property type="protein sequence ID" value="HIU95138.1"/>
    <property type="molecule type" value="Genomic_DNA"/>
</dbReference>
<dbReference type="InterPro" id="IPR000014">
    <property type="entry name" value="PAS"/>
</dbReference>